<dbReference type="EMBL" id="VSDO01000001">
    <property type="protein sequence ID" value="TYA15497.1"/>
    <property type="molecule type" value="Genomic_DNA"/>
</dbReference>
<evidence type="ECO:0000313" key="4">
    <source>
        <dbReference type="Proteomes" id="UP000325218"/>
    </source>
</evidence>
<protein>
    <recommendedName>
        <fullName evidence="2">Cell wall-active antibiotics response LiaF-like C-terminal domain-containing protein</fullName>
    </recommendedName>
</protein>
<dbReference type="Proteomes" id="UP000325218">
    <property type="component" value="Unassembled WGS sequence"/>
</dbReference>
<feature type="transmembrane region" description="Helical" evidence="1">
    <location>
        <begin position="53"/>
        <end position="83"/>
    </location>
</feature>
<feature type="domain" description="Cell wall-active antibiotics response LiaF-like C-terminal" evidence="2">
    <location>
        <begin position="104"/>
        <end position="213"/>
    </location>
</feature>
<evidence type="ECO:0000259" key="2">
    <source>
        <dbReference type="Pfam" id="PF09922"/>
    </source>
</evidence>
<sequence>MDTKKRFLAIGLIGLGVLMIFGKWLSFFTIVALFLLGYGIYKIRQGEEVRTGYILLAVGGGLILLDHFMLVVAILMVSLGLYYAKVRKTQPQGGYMQKQSITSSIHWDRDPWTLRNTSMWHVLGEIDIDMSLAISEGPDSILMFQGVVGDIDLAVSEDYGVEIEAFVLFGQIDFSLDRETGMLNRLYWKSPNYEEREHKVKIIISYLVGDVDIRLI</sequence>
<dbReference type="RefSeq" id="WP_148451102.1">
    <property type="nucleotide sequence ID" value="NZ_BORZ01000007.1"/>
</dbReference>
<comment type="caution">
    <text evidence="3">The sequence shown here is derived from an EMBL/GenBank/DDBJ whole genome shotgun (WGS) entry which is preliminary data.</text>
</comment>
<accession>A0A5D0D2T7</accession>
<dbReference type="OrthoDB" id="2660937at2"/>
<evidence type="ECO:0000256" key="1">
    <source>
        <dbReference type="SAM" id="Phobius"/>
    </source>
</evidence>
<dbReference type="InterPro" id="IPR024425">
    <property type="entry name" value="LiaF-like_C"/>
</dbReference>
<keyword evidence="1" id="KW-1133">Transmembrane helix</keyword>
<dbReference type="NCBIfam" id="NF040535">
    <property type="entry name" value="LiaF_C_term"/>
    <property type="match status" value="1"/>
</dbReference>
<name>A0A5D0D2T7_9BACL</name>
<dbReference type="Pfam" id="PF09922">
    <property type="entry name" value="LiaF-like_C"/>
    <property type="match status" value="1"/>
</dbReference>
<feature type="transmembrane region" description="Helical" evidence="1">
    <location>
        <begin position="12"/>
        <end position="41"/>
    </location>
</feature>
<dbReference type="InterPro" id="IPR047793">
    <property type="entry name" value="LiaF_C"/>
</dbReference>
<keyword evidence="4" id="KW-1185">Reference proteome</keyword>
<evidence type="ECO:0000313" key="3">
    <source>
        <dbReference type="EMBL" id="TYA15497.1"/>
    </source>
</evidence>
<dbReference type="AlphaFoldDB" id="A0A5D0D2T7"/>
<gene>
    <name evidence="3" type="ORF">FRY98_07735</name>
</gene>
<organism evidence="3 4">
    <name type="scientific">Paenibacillus faecis</name>
    <dbReference type="NCBI Taxonomy" id="862114"/>
    <lineage>
        <taxon>Bacteria</taxon>
        <taxon>Bacillati</taxon>
        <taxon>Bacillota</taxon>
        <taxon>Bacilli</taxon>
        <taxon>Bacillales</taxon>
        <taxon>Paenibacillaceae</taxon>
        <taxon>Paenibacillus</taxon>
    </lineage>
</organism>
<proteinExistence type="predicted"/>
<keyword evidence="1" id="KW-0812">Transmembrane</keyword>
<keyword evidence="1" id="KW-0472">Membrane</keyword>
<reference evidence="3 4" key="1">
    <citation type="submission" date="2019-08" db="EMBL/GenBank/DDBJ databases">
        <title>Genome sequencing of Paenibacillus faecis DSM 23593(T).</title>
        <authorList>
            <person name="Kook J.-K."/>
            <person name="Park S.-N."/>
            <person name="Lim Y.K."/>
        </authorList>
    </citation>
    <scope>NUCLEOTIDE SEQUENCE [LARGE SCALE GENOMIC DNA]</scope>
    <source>
        <strain evidence="3 4">DSM 23593</strain>
    </source>
</reference>